<protein>
    <recommendedName>
        <fullName evidence="4">Bacteriocin transport accessory protein</fullName>
    </recommendedName>
</protein>
<evidence type="ECO:0000256" key="1">
    <source>
        <dbReference type="SAM" id="Phobius"/>
    </source>
</evidence>
<name>A0A133KEA2_9FIRM</name>
<dbReference type="PATRIC" id="fig|33036.3.peg.1048"/>
<evidence type="ECO:0000313" key="3">
    <source>
        <dbReference type="Proteomes" id="UP000070383"/>
    </source>
</evidence>
<evidence type="ECO:0000313" key="2">
    <source>
        <dbReference type="EMBL" id="KWZ77911.1"/>
    </source>
</evidence>
<sequence>MKKTKKGINILLITCVIVFVIIIFSNLRKNKDWYRDFHQGEDIKKYCMYITNDENKDFNKYIETIANDEKIYIRELNIDKVNPKNVDVKIDKNKVPYLIVIDNGNIRKEISFSDKKKSKDNLTEYLDVQLNE</sequence>
<proteinExistence type="predicted"/>
<feature type="transmembrane region" description="Helical" evidence="1">
    <location>
        <begin position="7"/>
        <end position="27"/>
    </location>
</feature>
<dbReference type="RefSeq" id="WP_000751463.1">
    <property type="nucleotide sequence ID" value="NZ_KQ955279.1"/>
</dbReference>
<organism evidence="2 3">
    <name type="scientific">Anaerococcus tetradius</name>
    <dbReference type="NCBI Taxonomy" id="33036"/>
    <lineage>
        <taxon>Bacteria</taxon>
        <taxon>Bacillati</taxon>
        <taxon>Bacillota</taxon>
        <taxon>Tissierellia</taxon>
        <taxon>Tissierellales</taxon>
        <taxon>Peptoniphilaceae</taxon>
        <taxon>Anaerococcus</taxon>
    </lineage>
</organism>
<dbReference type="EMBL" id="LRPM01000040">
    <property type="protein sequence ID" value="KWZ77911.1"/>
    <property type="molecule type" value="Genomic_DNA"/>
</dbReference>
<dbReference type="AlphaFoldDB" id="A0A133KEA2"/>
<evidence type="ECO:0008006" key="4">
    <source>
        <dbReference type="Google" id="ProtNLM"/>
    </source>
</evidence>
<keyword evidence="1" id="KW-1133">Transmembrane helix</keyword>
<keyword evidence="3" id="KW-1185">Reference proteome</keyword>
<dbReference type="STRING" id="33036.HMPREF3200_01058"/>
<keyword evidence="1" id="KW-0472">Membrane</keyword>
<comment type="caution">
    <text evidence="2">The sequence shown here is derived from an EMBL/GenBank/DDBJ whole genome shotgun (WGS) entry which is preliminary data.</text>
</comment>
<gene>
    <name evidence="2" type="ORF">HMPREF3200_01058</name>
</gene>
<accession>A0A133KEA2</accession>
<dbReference type="OrthoDB" id="1692925at2"/>
<reference evidence="3" key="1">
    <citation type="submission" date="2016-01" db="EMBL/GenBank/DDBJ databases">
        <authorList>
            <person name="Mitreva M."/>
            <person name="Pepin K.H."/>
            <person name="Mihindukulasuriya K.A."/>
            <person name="Fulton R."/>
            <person name="Fronick C."/>
            <person name="O'Laughlin M."/>
            <person name="Miner T."/>
            <person name="Herter B."/>
            <person name="Rosa B.A."/>
            <person name="Cordes M."/>
            <person name="Tomlinson C."/>
            <person name="Wollam A."/>
            <person name="Palsikar V.B."/>
            <person name="Mardis E.R."/>
            <person name="Wilson R.K."/>
        </authorList>
    </citation>
    <scope>NUCLEOTIDE SEQUENCE [LARGE SCALE GENOMIC DNA]</scope>
    <source>
        <strain evidence="3">MJR8151</strain>
    </source>
</reference>
<keyword evidence="1" id="KW-0812">Transmembrane</keyword>
<dbReference type="Proteomes" id="UP000070383">
    <property type="component" value="Unassembled WGS sequence"/>
</dbReference>